<feature type="compositionally biased region" description="Low complexity" evidence="1">
    <location>
        <begin position="86"/>
        <end position="97"/>
    </location>
</feature>
<dbReference type="Gene3D" id="2.60.200.20">
    <property type="match status" value="1"/>
</dbReference>
<accession>A0A545SQL6</accession>
<dbReference type="Proteomes" id="UP000315816">
    <property type="component" value="Unassembled WGS sequence"/>
</dbReference>
<dbReference type="AlphaFoldDB" id="A0A545SQL6"/>
<gene>
    <name evidence="3" type="ORF">FIL88_11330</name>
</gene>
<proteinExistence type="predicted"/>
<sequence>MFKYKSPLQRILNEDVDYADAQEEAPVTNLAALRSVLSGETAKAEQADVEFEKVLELAADDMVEEEREADVPSEFAADVQPEEETAPAAEAIDAKPASVEEVPEAAMSRRRRKPRVKTTFLGYERSDNGVQSLLESEPAAAPSSSQASFPVGWLVVTQGPGRGASITLVEGLMQMGRNDDQAIQLDFGDHGISRENHAVIAYDAETRKCYLGHGGKANLVRLNGSPVLSTVPLSAGDTIRISDTTMQFMPFCDEAFDWRTE</sequence>
<organism evidence="3 4">
    <name type="scientific">Aliiroseovarius halocynthiae</name>
    <dbReference type="NCBI Taxonomy" id="985055"/>
    <lineage>
        <taxon>Bacteria</taxon>
        <taxon>Pseudomonadati</taxon>
        <taxon>Pseudomonadota</taxon>
        <taxon>Alphaproteobacteria</taxon>
        <taxon>Rhodobacterales</taxon>
        <taxon>Paracoccaceae</taxon>
        <taxon>Aliiroseovarius</taxon>
    </lineage>
</organism>
<reference evidence="3 4" key="1">
    <citation type="submission" date="2019-06" db="EMBL/GenBank/DDBJ databases">
        <title>A novel species of marine bacteria.</title>
        <authorList>
            <person name="Wang Y."/>
        </authorList>
    </citation>
    <scope>NUCLEOTIDE SEQUENCE [LARGE SCALE GENOMIC DNA]</scope>
    <source>
        <strain evidence="3 4">MA1-10</strain>
    </source>
</reference>
<dbReference type="PROSITE" id="PS50006">
    <property type="entry name" value="FHA_DOMAIN"/>
    <property type="match status" value="1"/>
</dbReference>
<dbReference type="CDD" id="cd00060">
    <property type="entry name" value="FHA"/>
    <property type="match status" value="1"/>
</dbReference>
<evidence type="ECO:0000259" key="2">
    <source>
        <dbReference type="PROSITE" id="PS50006"/>
    </source>
</evidence>
<dbReference type="EMBL" id="VICH01000007">
    <property type="protein sequence ID" value="TQV67166.1"/>
    <property type="molecule type" value="Genomic_DNA"/>
</dbReference>
<dbReference type="OrthoDB" id="370565at2"/>
<evidence type="ECO:0000313" key="3">
    <source>
        <dbReference type="EMBL" id="TQV67166.1"/>
    </source>
</evidence>
<feature type="region of interest" description="Disordered" evidence="1">
    <location>
        <begin position="71"/>
        <end position="121"/>
    </location>
</feature>
<keyword evidence="4" id="KW-1185">Reference proteome</keyword>
<dbReference type="Pfam" id="PF00498">
    <property type="entry name" value="FHA"/>
    <property type="match status" value="1"/>
</dbReference>
<dbReference type="SUPFAM" id="SSF49879">
    <property type="entry name" value="SMAD/FHA domain"/>
    <property type="match status" value="1"/>
</dbReference>
<evidence type="ECO:0000256" key="1">
    <source>
        <dbReference type="SAM" id="MobiDB-lite"/>
    </source>
</evidence>
<dbReference type="RefSeq" id="WP_142853978.1">
    <property type="nucleotide sequence ID" value="NZ_FXWW01000003.1"/>
</dbReference>
<protein>
    <submittedName>
        <fullName evidence="3">FHA domain-containing protein</fullName>
    </submittedName>
</protein>
<dbReference type="InterPro" id="IPR008984">
    <property type="entry name" value="SMAD_FHA_dom_sf"/>
</dbReference>
<evidence type="ECO:0000313" key="4">
    <source>
        <dbReference type="Proteomes" id="UP000315816"/>
    </source>
</evidence>
<feature type="domain" description="FHA" evidence="2">
    <location>
        <begin position="173"/>
        <end position="227"/>
    </location>
</feature>
<comment type="caution">
    <text evidence="3">The sequence shown here is derived from an EMBL/GenBank/DDBJ whole genome shotgun (WGS) entry which is preliminary data.</text>
</comment>
<name>A0A545SQL6_9RHOB</name>
<dbReference type="InterPro" id="IPR000253">
    <property type="entry name" value="FHA_dom"/>
</dbReference>